<keyword evidence="2 4" id="KW-0378">Hydrolase</keyword>
<evidence type="ECO:0000256" key="4">
    <source>
        <dbReference type="PROSITE-ProRule" id="PRU01240"/>
    </source>
</evidence>
<keyword evidence="1 4" id="KW-0645">Protease</keyword>
<feature type="active site" description="Charge relay system" evidence="4">
    <location>
        <position position="794"/>
    </location>
</feature>
<keyword evidence="8" id="KW-1185">Reference proteome</keyword>
<evidence type="ECO:0000256" key="2">
    <source>
        <dbReference type="ARBA" id="ARBA00022801"/>
    </source>
</evidence>
<feature type="active site" description="Charge relay system" evidence="4">
    <location>
        <position position="753"/>
    </location>
</feature>
<reference evidence="7" key="1">
    <citation type="journal article" date="2020" name="Stud. Mycol.">
        <title>101 Dothideomycetes genomes: a test case for predicting lifestyles and emergence of pathogens.</title>
        <authorList>
            <person name="Haridas S."/>
            <person name="Albert R."/>
            <person name="Binder M."/>
            <person name="Bloem J."/>
            <person name="Labutti K."/>
            <person name="Salamov A."/>
            <person name="Andreopoulos B."/>
            <person name="Baker S."/>
            <person name="Barry K."/>
            <person name="Bills G."/>
            <person name="Bluhm B."/>
            <person name="Cannon C."/>
            <person name="Castanera R."/>
            <person name="Culley D."/>
            <person name="Daum C."/>
            <person name="Ezra D."/>
            <person name="Gonzalez J."/>
            <person name="Henrissat B."/>
            <person name="Kuo A."/>
            <person name="Liang C."/>
            <person name="Lipzen A."/>
            <person name="Lutzoni F."/>
            <person name="Magnuson J."/>
            <person name="Mondo S."/>
            <person name="Nolan M."/>
            <person name="Ohm R."/>
            <person name="Pangilinan J."/>
            <person name="Park H.-J."/>
            <person name="Ramirez L."/>
            <person name="Alfaro M."/>
            <person name="Sun H."/>
            <person name="Tritt A."/>
            <person name="Yoshinaga Y."/>
            <person name="Zwiers L.-H."/>
            <person name="Turgeon B."/>
            <person name="Goodwin S."/>
            <person name="Spatafora J."/>
            <person name="Crous P."/>
            <person name="Grigoriev I."/>
        </authorList>
    </citation>
    <scope>NUCLEOTIDE SEQUENCE</scope>
    <source>
        <strain evidence="7">CBS 122368</strain>
    </source>
</reference>
<evidence type="ECO:0000259" key="6">
    <source>
        <dbReference type="Pfam" id="PF00082"/>
    </source>
</evidence>
<dbReference type="GO" id="GO:0006508">
    <property type="term" value="P:proteolysis"/>
    <property type="evidence" value="ECO:0007669"/>
    <property type="project" value="UniProtKB-KW"/>
</dbReference>
<evidence type="ECO:0000313" key="8">
    <source>
        <dbReference type="Proteomes" id="UP000800094"/>
    </source>
</evidence>
<dbReference type="Pfam" id="PF00082">
    <property type="entry name" value="Peptidase_S8"/>
    <property type="match status" value="1"/>
</dbReference>
<dbReference type="EMBL" id="ML987192">
    <property type="protein sequence ID" value="KAF2252347.1"/>
    <property type="molecule type" value="Genomic_DNA"/>
</dbReference>
<feature type="region of interest" description="Disordered" evidence="5">
    <location>
        <begin position="1"/>
        <end position="76"/>
    </location>
</feature>
<dbReference type="RefSeq" id="XP_033687351.1">
    <property type="nucleotide sequence ID" value="XM_033826658.1"/>
</dbReference>
<dbReference type="InterPro" id="IPR036852">
    <property type="entry name" value="Peptidase_S8/S53_dom_sf"/>
</dbReference>
<dbReference type="GO" id="GO:0004252">
    <property type="term" value="F:serine-type endopeptidase activity"/>
    <property type="evidence" value="ECO:0007669"/>
    <property type="project" value="UniProtKB-UniRule"/>
</dbReference>
<dbReference type="GeneID" id="54579988"/>
<name>A0A6A6IQ10_9PLEO</name>
<feature type="region of interest" description="Disordered" evidence="5">
    <location>
        <begin position="279"/>
        <end position="329"/>
    </location>
</feature>
<feature type="active site" description="Charge relay system" evidence="4">
    <location>
        <position position="952"/>
    </location>
</feature>
<dbReference type="SUPFAM" id="SSF52743">
    <property type="entry name" value="Subtilisin-like"/>
    <property type="match status" value="1"/>
</dbReference>
<evidence type="ECO:0000256" key="5">
    <source>
        <dbReference type="SAM" id="MobiDB-lite"/>
    </source>
</evidence>
<accession>A0A6A6IQ10</accession>
<feature type="region of interest" description="Disordered" evidence="5">
    <location>
        <begin position="347"/>
        <end position="383"/>
    </location>
</feature>
<feature type="compositionally biased region" description="Basic and acidic residues" evidence="5">
    <location>
        <begin position="13"/>
        <end position="60"/>
    </location>
</feature>
<dbReference type="Gene3D" id="3.40.50.200">
    <property type="entry name" value="Peptidase S8/S53 domain"/>
    <property type="match status" value="1"/>
</dbReference>
<dbReference type="PROSITE" id="PS51892">
    <property type="entry name" value="SUBTILASE"/>
    <property type="match status" value="1"/>
</dbReference>
<feature type="domain" description="Peptidase S8/S53" evidence="6">
    <location>
        <begin position="745"/>
        <end position="965"/>
    </location>
</feature>
<dbReference type="InterPro" id="IPR000209">
    <property type="entry name" value="Peptidase_S8/S53_dom"/>
</dbReference>
<keyword evidence="3 4" id="KW-0720">Serine protease</keyword>
<evidence type="ECO:0000256" key="1">
    <source>
        <dbReference type="ARBA" id="ARBA00022670"/>
    </source>
</evidence>
<gene>
    <name evidence="7" type="ORF">BU26DRAFT_502828</name>
</gene>
<feature type="compositionally biased region" description="Polar residues" evidence="5">
    <location>
        <begin position="285"/>
        <end position="318"/>
    </location>
</feature>
<proteinExistence type="inferred from homology"/>
<dbReference type="PRINTS" id="PR00723">
    <property type="entry name" value="SUBTILISIN"/>
</dbReference>
<dbReference type="CDD" id="cd07491">
    <property type="entry name" value="Peptidases_S8_7"/>
    <property type="match status" value="1"/>
</dbReference>
<dbReference type="OrthoDB" id="206201at2759"/>
<organism evidence="7 8">
    <name type="scientific">Trematosphaeria pertusa</name>
    <dbReference type="NCBI Taxonomy" id="390896"/>
    <lineage>
        <taxon>Eukaryota</taxon>
        <taxon>Fungi</taxon>
        <taxon>Dikarya</taxon>
        <taxon>Ascomycota</taxon>
        <taxon>Pezizomycotina</taxon>
        <taxon>Dothideomycetes</taxon>
        <taxon>Pleosporomycetidae</taxon>
        <taxon>Pleosporales</taxon>
        <taxon>Massarineae</taxon>
        <taxon>Trematosphaeriaceae</taxon>
        <taxon>Trematosphaeria</taxon>
    </lineage>
</organism>
<sequence length="1104" mass="122896">MVDNATLSSGKSDGMRPHQGHAQERPRQGDAKGKPHQSDAKEKLHQDDAKRSPHQGDAKVRSQKGRYIQPQVKSHSVNPKRVLKEARACNLKKQRNDFTTRYHDEFRKEVGSNENILHELANSKDSWSAHETKTFLPWFLRDYYGLLKHAGLLRYPPLHLALTEENHPFVEAVLTLDGLKNLPEVLELTSPRGNALHVAIQVASPFVRLIIAKSRLSVLEGKCGEFGDTPLHIAMRAKVGTDDINDVLVECEEFEHAFSRRAQDQVQALEPVATVELEHRRSSDYRASSTKAVASEPSVQRSVTSEQSVKGAVTSEQSVRGAVASDQSVQGVVASEQSVEGALASEQNLEGAVTSDRSVQGAVASAQNVEGGADTTEQMPKDSQLQTDELVELLIHKCPAALQHRNNAGRTPYQERERFMRNSDEVRDALQNIANEDEEPDKWERAFRMVFIEDLIASYIRSYCVHEFDRDRITRCLYHPGEGRRQRFRSRYQLSHPAERHIEFDLAGLPHPSIPQSYLDRLANHLQFESILKYVALPRMTIETPKQLMRSKESPKKPRGGLTDMKIIFNWLRMNDARKIVKVIVLDDGPIAHSDNAIRKALGGFDIEVWDWKKVDMCSDVICGSTGIVREISLYSSGKNAVLMGWASDQGFLDDLKFPKLKAVNLFIREGQEDLKTLTQYISTFKQRLEHRREISVSHVLDNNEVSYASEFQTPEASLHQENPWIKVMKDFASFLRNIPGAGSKQVKVAIIDDGFDASMDTIDDKLIAGGKSFCPHPNSTDLMNAYFVPSGKHGTRMATLISQICPHIRLYIARLDEHPTLDGGSRHITAKSAADAVQWAVDSDVDVISMSWTIETDSHDNKKLIGLNKALAEAEGKDILMFCSASDQGLSSKDACYPGGSGKCIRIGGASSTGDKLAWVHESFFDFLFPGKNIPFTNSDGATLSYESGSSVATAAASGLASVLLLCGRIVDGLCGTVGDSRSSAAYFRHRQNMVQAFRQIASNDHYPRAGDWFESKFKAFLQEAEPGEPGNNRPLSLEVAEVPWDDISKKAFVTLVKRLKQDSEEKRPSGGLEEIPSAHGGDATVLLQLWLLFRQCQGRDLL</sequence>
<protein>
    <recommendedName>
        <fullName evidence="6">Peptidase S8/S53 domain-containing protein</fullName>
    </recommendedName>
</protein>
<comment type="similarity">
    <text evidence="4">Belongs to the peptidase S8 family.</text>
</comment>
<dbReference type="InterPro" id="IPR015500">
    <property type="entry name" value="Peptidase_S8_subtilisin-rel"/>
</dbReference>
<dbReference type="Proteomes" id="UP000800094">
    <property type="component" value="Unassembled WGS sequence"/>
</dbReference>
<evidence type="ECO:0000313" key="7">
    <source>
        <dbReference type="EMBL" id="KAF2252347.1"/>
    </source>
</evidence>
<evidence type="ECO:0000256" key="3">
    <source>
        <dbReference type="ARBA" id="ARBA00022825"/>
    </source>
</evidence>
<feature type="compositionally biased region" description="Polar residues" evidence="5">
    <location>
        <begin position="1"/>
        <end position="11"/>
    </location>
</feature>
<dbReference type="AlphaFoldDB" id="A0A6A6IQ10"/>